<accession>A0ABV9RWQ2</accession>
<keyword evidence="1" id="KW-0805">Transcription regulation</keyword>
<dbReference type="RefSeq" id="WP_274191197.1">
    <property type="nucleotide sequence ID" value="NZ_BAABHN010000068.1"/>
</dbReference>
<evidence type="ECO:0000259" key="4">
    <source>
        <dbReference type="PROSITE" id="PS01124"/>
    </source>
</evidence>
<dbReference type="PANTHER" id="PTHR46796">
    <property type="entry name" value="HTH-TYPE TRANSCRIPTIONAL ACTIVATOR RHAS-RELATED"/>
    <property type="match status" value="1"/>
</dbReference>
<organism evidence="5 6">
    <name type="scientific">Actinomycetospora chibensis</name>
    <dbReference type="NCBI Taxonomy" id="663606"/>
    <lineage>
        <taxon>Bacteria</taxon>
        <taxon>Bacillati</taxon>
        <taxon>Actinomycetota</taxon>
        <taxon>Actinomycetes</taxon>
        <taxon>Pseudonocardiales</taxon>
        <taxon>Pseudonocardiaceae</taxon>
        <taxon>Actinomycetospora</taxon>
    </lineage>
</organism>
<sequence>MATTTRPVGPFPRPRAVAHVPHTTDVNGDVPGAVHGATDRLDGWRDLIREHFVALDVNAQRDTPFDGAVRSSLVGHLAVATVDSTDQECVRTPGLARHDPDDYLQVGLIARGHAVVRQDGREAPLGPGAWSVYETGRPFAWRFHGPWRMLVFTWPRDLLGISPDTSRAATARALGGERLGGIVGRTLADVVAAPPELSPTAAERLATELGDLVGTVVGEALRRDEVTGPRGAADLRARVEAFVAEHLEDPDLSPETIARAHFVSTRQLHRAFADASTTVSRLVRRRRLEHGRRELADPRLRGVSVTDVALRCGFGDLASFSRAFKETFHEPPSTFRRRHGA</sequence>
<dbReference type="InterPro" id="IPR011051">
    <property type="entry name" value="RmlC_Cupin_sf"/>
</dbReference>
<gene>
    <name evidence="5" type="ORF">ACFPEL_29950</name>
</gene>
<dbReference type="PANTHER" id="PTHR46796:SF6">
    <property type="entry name" value="ARAC SUBFAMILY"/>
    <property type="match status" value="1"/>
</dbReference>
<dbReference type="SUPFAM" id="SSF46689">
    <property type="entry name" value="Homeodomain-like"/>
    <property type="match status" value="1"/>
</dbReference>
<dbReference type="InterPro" id="IPR020449">
    <property type="entry name" value="Tscrpt_reg_AraC-type_HTH"/>
</dbReference>
<protein>
    <submittedName>
        <fullName evidence="5">Helix-turn-helix domain-containing protein</fullName>
    </submittedName>
</protein>
<dbReference type="PROSITE" id="PS01124">
    <property type="entry name" value="HTH_ARAC_FAMILY_2"/>
    <property type="match status" value="1"/>
</dbReference>
<dbReference type="SUPFAM" id="SSF51182">
    <property type="entry name" value="RmlC-like cupins"/>
    <property type="match status" value="1"/>
</dbReference>
<feature type="domain" description="HTH araC/xylS-type" evidence="4">
    <location>
        <begin position="237"/>
        <end position="338"/>
    </location>
</feature>
<evidence type="ECO:0000256" key="1">
    <source>
        <dbReference type="ARBA" id="ARBA00023015"/>
    </source>
</evidence>
<dbReference type="InterPro" id="IPR050204">
    <property type="entry name" value="AraC_XylS_family_regulators"/>
</dbReference>
<dbReference type="Proteomes" id="UP001595909">
    <property type="component" value="Unassembled WGS sequence"/>
</dbReference>
<keyword evidence="6" id="KW-1185">Reference proteome</keyword>
<name>A0ABV9RWQ2_9PSEU</name>
<dbReference type="InterPro" id="IPR018060">
    <property type="entry name" value="HTH_AraC"/>
</dbReference>
<dbReference type="InterPro" id="IPR009057">
    <property type="entry name" value="Homeodomain-like_sf"/>
</dbReference>
<dbReference type="EMBL" id="JBHSIM010000068">
    <property type="protein sequence ID" value="MFC4836660.1"/>
    <property type="molecule type" value="Genomic_DNA"/>
</dbReference>
<dbReference type="Gene3D" id="1.10.10.60">
    <property type="entry name" value="Homeodomain-like"/>
    <property type="match status" value="1"/>
</dbReference>
<evidence type="ECO:0000256" key="2">
    <source>
        <dbReference type="ARBA" id="ARBA00023125"/>
    </source>
</evidence>
<dbReference type="Pfam" id="PF12833">
    <property type="entry name" value="HTH_18"/>
    <property type="match status" value="1"/>
</dbReference>
<proteinExistence type="predicted"/>
<comment type="caution">
    <text evidence="5">The sequence shown here is derived from an EMBL/GenBank/DDBJ whole genome shotgun (WGS) entry which is preliminary data.</text>
</comment>
<evidence type="ECO:0000256" key="3">
    <source>
        <dbReference type="ARBA" id="ARBA00023163"/>
    </source>
</evidence>
<evidence type="ECO:0000313" key="5">
    <source>
        <dbReference type="EMBL" id="MFC4836660.1"/>
    </source>
</evidence>
<keyword evidence="2" id="KW-0238">DNA-binding</keyword>
<reference evidence="6" key="1">
    <citation type="journal article" date="2019" name="Int. J. Syst. Evol. Microbiol.">
        <title>The Global Catalogue of Microorganisms (GCM) 10K type strain sequencing project: providing services to taxonomists for standard genome sequencing and annotation.</title>
        <authorList>
            <consortium name="The Broad Institute Genomics Platform"/>
            <consortium name="The Broad Institute Genome Sequencing Center for Infectious Disease"/>
            <person name="Wu L."/>
            <person name="Ma J."/>
        </authorList>
    </citation>
    <scope>NUCLEOTIDE SEQUENCE [LARGE SCALE GENOMIC DNA]</scope>
    <source>
        <strain evidence="6">CCUG 50347</strain>
    </source>
</reference>
<dbReference type="InterPro" id="IPR035418">
    <property type="entry name" value="AraC-bd_2"/>
</dbReference>
<dbReference type="PRINTS" id="PR00032">
    <property type="entry name" value="HTHARAC"/>
</dbReference>
<keyword evidence="3" id="KW-0804">Transcription</keyword>
<dbReference type="SMART" id="SM00342">
    <property type="entry name" value="HTH_ARAC"/>
    <property type="match status" value="1"/>
</dbReference>
<dbReference type="Pfam" id="PF14525">
    <property type="entry name" value="AraC_binding_2"/>
    <property type="match status" value="1"/>
</dbReference>
<evidence type="ECO:0000313" key="6">
    <source>
        <dbReference type="Proteomes" id="UP001595909"/>
    </source>
</evidence>